<feature type="transmembrane region" description="Helical" evidence="1">
    <location>
        <begin position="190"/>
        <end position="209"/>
    </location>
</feature>
<sequence>MLMLFRALSTVLLPKMVVPLHGRSIAAQDGGSFAWEIVLVEVYGGKGNTHVGGILSRIFFMDRKRDGCLRQGRAVAKGWGMGFLLVFFPEDDSVIKRRISFVLILLLEIHHENPQLQHLHQGAIHHLHLRLDRLYHPPPLQPPHPTSLPPRDGYHRNLRLASSVPHPRPPNPPAIPCSPPLGLKRVEEQFVEIILLCAMNVIGYIRIIMDNKQLMSASDYAFSFAPALTGFHFAVIALIGLVSNATGYSASKDELEPHAKLNWILSNFKAEHDSSGMIVAVAGMIIYRWAVEIEKHANVKTMSNVKNSLTKEEIRLLKNGIKKTLMKGY</sequence>
<dbReference type="AlphaFoldDB" id="A0A438BQL8"/>
<keyword evidence="2" id="KW-0732">Signal</keyword>
<reference evidence="3 4" key="1">
    <citation type="journal article" date="2018" name="PLoS Genet.">
        <title>Population sequencing reveals clonal diversity and ancestral inbreeding in the grapevine cultivar Chardonnay.</title>
        <authorList>
            <person name="Roach M.J."/>
            <person name="Johnson D.L."/>
            <person name="Bohlmann J."/>
            <person name="van Vuuren H.J."/>
            <person name="Jones S.J."/>
            <person name="Pretorius I.S."/>
            <person name="Schmidt S.A."/>
            <person name="Borneman A.R."/>
        </authorList>
    </citation>
    <scope>NUCLEOTIDE SEQUENCE [LARGE SCALE GENOMIC DNA]</scope>
    <source>
        <strain evidence="4">cv. Chardonnay</strain>
        <tissue evidence="3">Leaf</tissue>
    </source>
</reference>
<dbReference type="EMBL" id="QGNW01002659">
    <property type="protein sequence ID" value="RVW13249.1"/>
    <property type="molecule type" value="Genomic_DNA"/>
</dbReference>
<proteinExistence type="predicted"/>
<keyword evidence="1" id="KW-0812">Transmembrane</keyword>
<keyword evidence="1" id="KW-1133">Transmembrane helix</keyword>
<evidence type="ECO:0000256" key="2">
    <source>
        <dbReference type="SAM" id="SignalP"/>
    </source>
</evidence>
<evidence type="ECO:0000313" key="4">
    <source>
        <dbReference type="Proteomes" id="UP000288805"/>
    </source>
</evidence>
<feature type="chain" id="PRO_5018973448" evidence="2">
    <location>
        <begin position="23"/>
        <end position="329"/>
    </location>
</feature>
<evidence type="ECO:0000313" key="3">
    <source>
        <dbReference type="EMBL" id="RVW13249.1"/>
    </source>
</evidence>
<dbReference type="Proteomes" id="UP000288805">
    <property type="component" value="Unassembled WGS sequence"/>
</dbReference>
<feature type="signal peptide" evidence="2">
    <location>
        <begin position="1"/>
        <end position="22"/>
    </location>
</feature>
<comment type="caution">
    <text evidence="3">The sequence shown here is derived from an EMBL/GenBank/DDBJ whole genome shotgun (WGS) entry which is preliminary data.</text>
</comment>
<feature type="transmembrane region" description="Helical" evidence="1">
    <location>
        <begin position="221"/>
        <end position="242"/>
    </location>
</feature>
<name>A0A438BQL8_VITVI</name>
<keyword evidence="1" id="KW-0472">Membrane</keyword>
<organism evidence="3 4">
    <name type="scientific">Vitis vinifera</name>
    <name type="common">Grape</name>
    <dbReference type="NCBI Taxonomy" id="29760"/>
    <lineage>
        <taxon>Eukaryota</taxon>
        <taxon>Viridiplantae</taxon>
        <taxon>Streptophyta</taxon>
        <taxon>Embryophyta</taxon>
        <taxon>Tracheophyta</taxon>
        <taxon>Spermatophyta</taxon>
        <taxon>Magnoliopsida</taxon>
        <taxon>eudicotyledons</taxon>
        <taxon>Gunneridae</taxon>
        <taxon>Pentapetalae</taxon>
        <taxon>rosids</taxon>
        <taxon>Vitales</taxon>
        <taxon>Vitaceae</taxon>
        <taxon>Viteae</taxon>
        <taxon>Vitis</taxon>
    </lineage>
</organism>
<evidence type="ECO:0000256" key="1">
    <source>
        <dbReference type="SAM" id="Phobius"/>
    </source>
</evidence>
<protein>
    <submittedName>
        <fullName evidence="3">UDP-rhamnose/UDP-galactose transporter 3</fullName>
    </submittedName>
</protein>
<gene>
    <name evidence="3" type="primary">URGT3_1</name>
    <name evidence="3" type="ORF">CK203_111566</name>
</gene>
<accession>A0A438BQL8</accession>